<feature type="compositionally biased region" description="Polar residues" evidence="1">
    <location>
        <begin position="258"/>
        <end position="273"/>
    </location>
</feature>
<protein>
    <recommendedName>
        <fullName evidence="2">Fungal-type protein kinase domain-containing protein</fullName>
    </recommendedName>
</protein>
<accession>A0A409XIQ0</accession>
<dbReference type="AlphaFoldDB" id="A0A409XIQ0"/>
<evidence type="ECO:0000313" key="4">
    <source>
        <dbReference type="Proteomes" id="UP000283269"/>
    </source>
</evidence>
<name>A0A409XIQ0_PSICY</name>
<comment type="caution">
    <text evidence="3">The sequence shown here is derived from an EMBL/GenBank/DDBJ whole genome shotgun (WGS) entry which is preliminary data.</text>
</comment>
<dbReference type="Gene3D" id="1.10.510.10">
    <property type="entry name" value="Transferase(Phosphotransferase) domain 1"/>
    <property type="match status" value="1"/>
</dbReference>
<evidence type="ECO:0000256" key="1">
    <source>
        <dbReference type="SAM" id="MobiDB-lite"/>
    </source>
</evidence>
<feature type="region of interest" description="Disordered" evidence="1">
    <location>
        <begin position="22"/>
        <end position="47"/>
    </location>
</feature>
<dbReference type="EMBL" id="NHYD01001584">
    <property type="protein sequence ID" value="PPQ90629.1"/>
    <property type="molecule type" value="Genomic_DNA"/>
</dbReference>
<evidence type="ECO:0000259" key="2">
    <source>
        <dbReference type="Pfam" id="PF17667"/>
    </source>
</evidence>
<dbReference type="InterPro" id="IPR040976">
    <property type="entry name" value="Pkinase_fungal"/>
</dbReference>
<feature type="region of interest" description="Disordered" evidence="1">
    <location>
        <begin position="576"/>
        <end position="614"/>
    </location>
</feature>
<dbReference type="Proteomes" id="UP000283269">
    <property type="component" value="Unassembled WGS sequence"/>
</dbReference>
<keyword evidence="4" id="KW-1185">Reference proteome</keyword>
<feature type="compositionally biased region" description="Basic and acidic residues" evidence="1">
    <location>
        <begin position="578"/>
        <end position="600"/>
    </location>
</feature>
<feature type="compositionally biased region" description="Polar residues" evidence="1">
    <location>
        <begin position="33"/>
        <end position="44"/>
    </location>
</feature>
<evidence type="ECO:0000313" key="3">
    <source>
        <dbReference type="EMBL" id="PPQ90629.1"/>
    </source>
</evidence>
<dbReference type="PANTHER" id="PTHR38248">
    <property type="entry name" value="FUNK1 6"/>
    <property type="match status" value="1"/>
</dbReference>
<dbReference type="Pfam" id="PF17667">
    <property type="entry name" value="Pkinase_fungal"/>
    <property type="match status" value="1"/>
</dbReference>
<feature type="domain" description="Fungal-type protein kinase" evidence="2">
    <location>
        <begin position="277"/>
        <end position="687"/>
    </location>
</feature>
<reference evidence="3 4" key="1">
    <citation type="journal article" date="2018" name="Evol. Lett.">
        <title>Horizontal gene cluster transfer increased hallucinogenic mushroom diversity.</title>
        <authorList>
            <person name="Reynolds H.T."/>
            <person name="Vijayakumar V."/>
            <person name="Gluck-Thaler E."/>
            <person name="Korotkin H.B."/>
            <person name="Matheny P.B."/>
            <person name="Slot J.C."/>
        </authorList>
    </citation>
    <scope>NUCLEOTIDE SEQUENCE [LARGE SCALE GENOMIC DNA]</scope>
    <source>
        <strain evidence="3 4">2631</strain>
    </source>
</reference>
<feature type="compositionally biased region" description="Low complexity" evidence="1">
    <location>
        <begin position="226"/>
        <end position="235"/>
    </location>
</feature>
<feature type="region of interest" description="Disordered" evidence="1">
    <location>
        <begin position="203"/>
        <end position="283"/>
    </location>
</feature>
<dbReference type="SUPFAM" id="SSF56112">
    <property type="entry name" value="Protein kinase-like (PK-like)"/>
    <property type="match status" value="1"/>
</dbReference>
<dbReference type="STRING" id="93625.A0A409XIQ0"/>
<dbReference type="InParanoid" id="A0A409XIQ0"/>
<dbReference type="InterPro" id="IPR011009">
    <property type="entry name" value="Kinase-like_dom_sf"/>
</dbReference>
<organism evidence="3 4">
    <name type="scientific">Psilocybe cyanescens</name>
    <dbReference type="NCBI Taxonomy" id="93625"/>
    <lineage>
        <taxon>Eukaryota</taxon>
        <taxon>Fungi</taxon>
        <taxon>Dikarya</taxon>
        <taxon>Basidiomycota</taxon>
        <taxon>Agaricomycotina</taxon>
        <taxon>Agaricomycetes</taxon>
        <taxon>Agaricomycetidae</taxon>
        <taxon>Agaricales</taxon>
        <taxon>Agaricineae</taxon>
        <taxon>Strophariaceae</taxon>
        <taxon>Psilocybe</taxon>
    </lineage>
</organism>
<gene>
    <name evidence="3" type="ORF">CVT25_006612</name>
</gene>
<dbReference type="PANTHER" id="PTHR38248:SF2">
    <property type="entry name" value="FUNK1 11"/>
    <property type="match status" value="1"/>
</dbReference>
<dbReference type="OrthoDB" id="5569250at2759"/>
<sequence>MFSSLESNSQSFSSYFQSDTSDSSGSMAGLTPKKTTSASSSLHNTTEEMKTALKKDLDGHVYDQVSVAEFVEHVWKLDQETLKKISDANFQLCQEPLAKYRQVLTLGGKFSEPELHQPFHEMVRGLLKDVCDHLSIDHSMLTTYFWDACGRAILRSKSANDTEERIRKPDLLEVYIPMPEDGQPALIPTWHEVHASAEFKKKKLEEEPLPASDLASIPEEDQSMPTTGTGAGPKARTTRRRARTTASSDSNVDSSDSARTGSKRSASSLSSDNRPTKKARAKINVSQDELQLATYALECLHVGNRHYVTGIFIDGFSIKLWYYDRTAAMCTGFFDFGTASGTTDLALTLFALSQCNMQQAGFDPHLHRITLPEAGQFIQPSFIVPLARPEEDVTKLCYRFPSLAPQNDCIFTAQEILAQYKGITGRGTTAIAGKLGCVEGALSERLYVLKMSWQYITRKHEGDIVRQLRDALPGWTDHLPDPVFHTKLTGTELGLPTRSIREILEKDGRTSISGKNDRDLHVIVTNRYKNIWKAKDVEEFKRIFLDCVECHYHAYHTGRVLHRDVSENNLMIYQPGITDKDSVDSDKDSDKKDSNKKDSDNATGHPSFGSPPTRGILNDFDMAAVLNSDGGIDSDRGPHHHLTGTLPFMARDLLLPQAYRSNDSLDSSIAHFYRYDLESFYYILIWAATHYNLKTGRRVGPKTGEKSHLEQWNKNEDGDTQEAYYAKNSLYSGIYLKPIIVDVRKEWQGLWDKWIEPLSRMFRKGFHAQDMAREDKEADFDYATCGGHITFEKFMLAIGETPRGLNPITTA</sequence>
<proteinExistence type="predicted"/>
<feature type="compositionally biased region" description="Low complexity" evidence="1">
    <location>
        <begin position="244"/>
        <end position="257"/>
    </location>
</feature>